<proteinExistence type="predicted"/>
<keyword evidence="2" id="KW-0472">Membrane</keyword>
<feature type="disulfide bond" evidence="1">
    <location>
        <begin position="35"/>
        <end position="48"/>
    </location>
</feature>
<dbReference type="GO" id="GO:0050829">
    <property type="term" value="P:defense response to Gram-negative bacterium"/>
    <property type="evidence" value="ECO:0007669"/>
    <property type="project" value="TreeGrafter"/>
</dbReference>
<evidence type="ECO:0000256" key="2">
    <source>
        <dbReference type="SAM" id="Phobius"/>
    </source>
</evidence>
<dbReference type="FunFam" id="2.10.50.10:FF:000007">
    <property type="entry name" value="TNF receptor superfamily member 14"/>
    <property type="match status" value="1"/>
</dbReference>
<dbReference type="EMBL" id="JAINUF010000003">
    <property type="protein sequence ID" value="KAJ8371157.1"/>
    <property type="molecule type" value="Genomic_DNA"/>
</dbReference>
<dbReference type="Proteomes" id="UP001152622">
    <property type="component" value="Chromosome 3"/>
</dbReference>
<organism evidence="5 6">
    <name type="scientific">Synaphobranchus kaupii</name>
    <name type="common">Kaup's arrowtooth eel</name>
    <dbReference type="NCBI Taxonomy" id="118154"/>
    <lineage>
        <taxon>Eukaryota</taxon>
        <taxon>Metazoa</taxon>
        <taxon>Chordata</taxon>
        <taxon>Craniata</taxon>
        <taxon>Vertebrata</taxon>
        <taxon>Euteleostomi</taxon>
        <taxon>Actinopterygii</taxon>
        <taxon>Neopterygii</taxon>
        <taxon>Teleostei</taxon>
        <taxon>Anguilliformes</taxon>
        <taxon>Synaphobranchidae</taxon>
        <taxon>Synaphobranchus</taxon>
    </lineage>
</organism>
<keyword evidence="2" id="KW-0812">Transmembrane</keyword>
<dbReference type="PROSITE" id="PS00652">
    <property type="entry name" value="TNFR_NGFR_1"/>
    <property type="match status" value="2"/>
</dbReference>
<dbReference type="AlphaFoldDB" id="A0A9Q1G0W1"/>
<keyword evidence="3" id="KW-0732">Signal</keyword>
<keyword evidence="1" id="KW-1015">Disulfide bond</keyword>
<feature type="repeat" description="TNFR-Cys" evidence="1">
    <location>
        <begin position="22"/>
        <end position="56"/>
    </location>
</feature>
<feature type="repeat" description="TNFR-Cys" evidence="1">
    <location>
        <begin position="58"/>
        <end position="100"/>
    </location>
</feature>
<dbReference type="InterPro" id="IPR008063">
    <property type="entry name" value="Fas_rcpt"/>
</dbReference>
<dbReference type="GO" id="GO:2000406">
    <property type="term" value="P:positive regulation of T cell migration"/>
    <property type="evidence" value="ECO:0007669"/>
    <property type="project" value="TreeGrafter"/>
</dbReference>
<name>A0A9Q1G0W1_SYNKA</name>
<evidence type="ECO:0000313" key="6">
    <source>
        <dbReference type="Proteomes" id="UP001152622"/>
    </source>
</evidence>
<feature type="disulfide bond" evidence="1">
    <location>
        <begin position="38"/>
        <end position="56"/>
    </location>
</feature>
<keyword evidence="6" id="KW-1185">Reference proteome</keyword>
<evidence type="ECO:0000259" key="4">
    <source>
        <dbReference type="PROSITE" id="PS50050"/>
    </source>
</evidence>
<gene>
    <name evidence="5" type="ORF">SKAU_G00111850</name>
</gene>
<comment type="caution">
    <text evidence="1">Lacks conserved residue(s) required for the propagation of feature annotation.</text>
</comment>
<dbReference type="PANTHER" id="PTHR46838:SF1">
    <property type="entry name" value="TUMOR NECROSIS FACTOR RECEPTOR SUPERFAMILY MEMBER 14"/>
    <property type="match status" value="1"/>
</dbReference>
<dbReference type="GO" id="GO:0046642">
    <property type="term" value="P:negative regulation of alpha-beta T cell proliferation"/>
    <property type="evidence" value="ECO:0007669"/>
    <property type="project" value="TreeGrafter"/>
</dbReference>
<evidence type="ECO:0000256" key="3">
    <source>
        <dbReference type="SAM" id="SignalP"/>
    </source>
</evidence>
<feature type="disulfide bond" evidence="1">
    <location>
        <begin position="59"/>
        <end position="74"/>
    </location>
</feature>
<dbReference type="GO" id="GO:0050830">
    <property type="term" value="P:defense response to Gram-positive bacterium"/>
    <property type="evidence" value="ECO:0007669"/>
    <property type="project" value="TreeGrafter"/>
</dbReference>
<dbReference type="GO" id="GO:0006955">
    <property type="term" value="P:immune response"/>
    <property type="evidence" value="ECO:0007669"/>
    <property type="project" value="InterPro"/>
</dbReference>
<reference evidence="5" key="1">
    <citation type="journal article" date="2023" name="Science">
        <title>Genome structures resolve the early diversification of teleost fishes.</title>
        <authorList>
            <person name="Parey E."/>
            <person name="Louis A."/>
            <person name="Montfort J."/>
            <person name="Bouchez O."/>
            <person name="Roques C."/>
            <person name="Iampietro C."/>
            <person name="Lluch J."/>
            <person name="Castinel A."/>
            <person name="Donnadieu C."/>
            <person name="Desvignes T."/>
            <person name="Floi Bucao C."/>
            <person name="Jouanno E."/>
            <person name="Wen M."/>
            <person name="Mejri S."/>
            <person name="Dirks R."/>
            <person name="Jansen H."/>
            <person name="Henkel C."/>
            <person name="Chen W.J."/>
            <person name="Zahm M."/>
            <person name="Cabau C."/>
            <person name="Klopp C."/>
            <person name="Thompson A.W."/>
            <person name="Robinson-Rechavi M."/>
            <person name="Braasch I."/>
            <person name="Lecointre G."/>
            <person name="Bobe J."/>
            <person name="Postlethwait J.H."/>
            <person name="Berthelot C."/>
            <person name="Roest Crollius H."/>
            <person name="Guiguen Y."/>
        </authorList>
    </citation>
    <scope>NUCLEOTIDE SEQUENCE</scope>
    <source>
        <strain evidence="5">WJC10195</strain>
    </source>
</reference>
<accession>A0A9Q1G0W1</accession>
<dbReference type="PANTHER" id="PTHR46838">
    <property type="entry name" value="TUMOR NECROSIS FACTOR RECEPTOR SUPERFAMILY MEMBER 14"/>
    <property type="match status" value="1"/>
</dbReference>
<dbReference type="CDD" id="cd13405">
    <property type="entry name" value="TNFRSF14_teleost"/>
    <property type="match status" value="1"/>
</dbReference>
<feature type="domain" description="TNFR-Cys" evidence="4">
    <location>
        <begin position="22"/>
        <end position="56"/>
    </location>
</feature>
<dbReference type="PRINTS" id="PR01680">
    <property type="entry name" value="TNFACTORR6"/>
</dbReference>
<feature type="signal peptide" evidence="3">
    <location>
        <begin position="1"/>
        <end position="20"/>
    </location>
</feature>
<comment type="caution">
    <text evidence="5">The sequence shown here is derived from an EMBL/GenBank/DDBJ whole genome shotgun (WGS) entry which is preliminary data.</text>
</comment>
<evidence type="ECO:0000313" key="5">
    <source>
        <dbReference type="EMBL" id="KAJ8371157.1"/>
    </source>
</evidence>
<dbReference type="InterPro" id="IPR001368">
    <property type="entry name" value="TNFR/NGFR_Cys_rich_reg"/>
</dbReference>
<dbReference type="SMART" id="SM00208">
    <property type="entry name" value="TNFR"/>
    <property type="match status" value="4"/>
</dbReference>
<dbReference type="GO" id="GO:0007165">
    <property type="term" value="P:signal transduction"/>
    <property type="evidence" value="ECO:0007669"/>
    <property type="project" value="InterPro"/>
</dbReference>
<dbReference type="OrthoDB" id="10031141at2759"/>
<protein>
    <recommendedName>
        <fullName evidence="4">TNFR-Cys domain-containing protein</fullName>
    </recommendedName>
</protein>
<dbReference type="Pfam" id="PF00020">
    <property type="entry name" value="TNFR_c6"/>
    <property type="match status" value="2"/>
</dbReference>
<dbReference type="GO" id="GO:0006915">
    <property type="term" value="P:apoptotic process"/>
    <property type="evidence" value="ECO:0007669"/>
    <property type="project" value="InterPro"/>
</dbReference>
<dbReference type="GO" id="GO:0004888">
    <property type="term" value="F:transmembrane signaling receptor activity"/>
    <property type="evidence" value="ECO:0007669"/>
    <property type="project" value="InterPro"/>
</dbReference>
<dbReference type="Gene3D" id="2.10.50.10">
    <property type="entry name" value="Tumor Necrosis Factor Receptor, subunit A, domain 2"/>
    <property type="match status" value="3"/>
</dbReference>
<sequence length="239" mass="26641">MPPRVCRMVLFTLSIVFTIGEECGPAEYKTADECCPMCGKGFVVRKDCTSDSSTTCIPCIRGTYMDEPNGLIKCRPCQTCDTRQGFIFLRKCTTTSNAFCDVKDGFYCQSYSNKECNFALKHSLCTPGRYPKVPGTKTADTLCEECPDGYFSTNGINCTAWTKCNFDQRKTAEGSKVKDTVCENIPNRNRTYLLLPLLPLATALLLLALIGRYLWTKKQLKAPTQETQPRNSAVPHNPS</sequence>
<dbReference type="PROSITE" id="PS50050">
    <property type="entry name" value="TNFR_NGFR_2"/>
    <property type="match status" value="2"/>
</dbReference>
<feature type="chain" id="PRO_5040220162" description="TNFR-Cys domain-containing protein" evidence="3">
    <location>
        <begin position="21"/>
        <end position="239"/>
    </location>
</feature>
<dbReference type="GO" id="GO:0002720">
    <property type="term" value="P:positive regulation of cytokine production involved in immune response"/>
    <property type="evidence" value="ECO:0007669"/>
    <property type="project" value="TreeGrafter"/>
</dbReference>
<dbReference type="GO" id="GO:0009897">
    <property type="term" value="C:external side of plasma membrane"/>
    <property type="evidence" value="ECO:0007669"/>
    <property type="project" value="TreeGrafter"/>
</dbReference>
<dbReference type="SUPFAM" id="SSF57586">
    <property type="entry name" value="TNF receptor-like"/>
    <property type="match status" value="3"/>
</dbReference>
<evidence type="ECO:0000256" key="1">
    <source>
        <dbReference type="PROSITE-ProRule" id="PRU00206"/>
    </source>
</evidence>
<feature type="transmembrane region" description="Helical" evidence="2">
    <location>
        <begin position="192"/>
        <end position="215"/>
    </location>
</feature>
<keyword evidence="2" id="KW-1133">Transmembrane helix</keyword>
<feature type="domain" description="TNFR-Cys" evidence="4">
    <location>
        <begin position="58"/>
        <end position="100"/>
    </location>
</feature>